<dbReference type="InterPro" id="IPR013217">
    <property type="entry name" value="Methyltransf_12"/>
</dbReference>
<evidence type="ECO:0000259" key="1">
    <source>
        <dbReference type="Pfam" id="PF08242"/>
    </source>
</evidence>
<dbReference type="RefSeq" id="WP_130916618.1">
    <property type="nucleotide sequence ID" value="NZ_LR215973.1"/>
</dbReference>
<dbReference type="EC" id="2.3.1.-" evidence="2"/>
<dbReference type="PANTHER" id="PTHR42912">
    <property type="entry name" value="METHYLTRANSFERASE"/>
    <property type="match status" value="1"/>
</dbReference>
<gene>
    <name evidence="2" type="primary">pksR</name>
    <name evidence="2" type="ORF">NCTC10797_01589</name>
</gene>
<feature type="domain" description="Methyltransferase type 12" evidence="1">
    <location>
        <begin position="193"/>
        <end position="289"/>
    </location>
</feature>
<dbReference type="InterPro" id="IPR029063">
    <property type="entry name" value="SAM-dependent_MTases_sf"/>
</dbReference>
<proteinExistence type="predicted"/>
<sequence length="373" mass="40658">MTAEEANEIAAHAATAVADVDARHWLSARADLDLFGLHAMAAAVRPALLGGIARTEDDLAAELAVAPRHRWLLRRWLGVLTGHGRLTGDAVSGFSLGGTGLAPQRPRISDVCADMGYSPQLARVFDAANQHALELLQDRVLAQELLFPDSDMLTAEAAYRDNPINRYLNAAAGAIVTRAVGDLAADRHPVRILELGAGVGGTTADLLPILDGLPIEYHFTDVSSFFLDAARARFARYPWLRFDLMDINGEPAPPETFDIVIAANVLHNAHHCGMALQRLRRVLRPGGQLVVIESCREHYQLLTSMHFLMSPRPGGLRPGRDDVRAGTDRIFLTESQWRAEFFAAGMPPRLVLPGPDQPVAVHGQRIFAARLPR</sequence>
<reference evidence="2 3" key="1">
    <citation type="submission" date="2019-02" db="EMBL/GenBank/DDBJ databases">
        <authorList>
            <consortium name="Pathogen Informatics"/>
        </authorList>
    </citation>
    <scope>NUCLEOTIDE SEQUENCE [LARGE SCALE GENOMIC DNA]</scope>
    <source>
        <strain evidence="2 3">3012STDY6756504</strain>
    </source>
</reference>
<organism evidence="2 3">
    <name type="scientific">Nocardia cyriacigeorgica</name>
    <dbReference type="NCBI Taxonomy" id="135487"/>
    <lineage>
        <taxon>Bacteria</taxon>
        <taxon>Bacillati</taxon>
        <taxon>Actinomycetota</taxon>
        <taxon>Actinomycetes</taxon>
        <taxon>Mycobacteriales</taxon>
        <taxon>Nocardiaceae</taxon>
        <taxon>Nocardia</taxon>
    </lineage>
</organism>
<dbReference type="GO" id="GO:0008168">
    <property type="term" value="F:methyltransferase activity"/>
    <property type="evidence" value="ECO:0007669"/>
    <property type="project" value="TreeGrafter"/>
</dbReference>
<dbReference type="AlphaFoldDB" id="A0A4U8W0E5"/>
<evidence type="ECO:0000313" key="3">
    <source>
        <dbReference type="Proteomes" id="UP000290439"/>
    </source>
</evidence>
<keyword evidence="2" id="KW-0012">Acyltransferase</keyword>
<protein>
    <submittedName>
        <fullName evidence="2">Polyketide synthase PksR</fullName>
        <ecNumber evidence="2">2.3.1.-</ecNumber>
    </submittedName>
</protein>
<keyword evidence="2" id="KW-0808">Transferase</keyword>
<evidence type="ECO:0000313" key="2">
    <source>
        <dbReference type="EMBL" id="VFA97824.1"/>
    </source>
</evidence>
<name>A0A4U8W0E5_9NOCA</name>
<dbReference type="GO" id="GO:0016746">
    <property type="term" value="F:acyltransferase activity"/>
    <property type="evidence" value="ECO:0007669"/>
    <property type="project" value="UniProtKB-KW"/>
</dbReference>
<dbReference type="Proteomes" id="UP000290439">
    <property type="component" value="Chromosome"/>
</dbReference>
<dbReference type="CDD" id="cd02440">
    <property type="entry name" value="AdoMet_MTases"/>
    <property type="match status" value="1"/>
</dbReference>
<dbReference type="InterPro" id="IPR050508">
    <property type="entry name" value="Methyltransf_Superfamily"/>
</dbReference>
<accession>A0A4U8W0E5</accession>
<dbReference type="SUPFAM" id="SSF53335">
    <property type="entry name" value="S-adenosyl-L-methionine-dependent methyltransferases"/>
    <property type="match status" value="1"/>
</dbReference>
<dbReference type="Gene3D" id="3.40.50.150">
    <property type="entry name" value="Vaccinia Virus protein VP39"/>
    <property type="match status" value="1"/>
</dbReference>
<dbReference type="Pfam" id="PF08242">
    <property type="entry name" value="Methyltransf_12"/>
    <property type="match status" value="1"/>
</dbReference>
<dbReference type="EMBL" id="LR215973">
    <property type="protein sequence ID" value="VFA97824.1"/>
    <property type="molecule type" value="Genomic_DNA"/>
</dbReference>